<feature type="compositionally biased region" description="Polar residues" evidence="5">
    <location>
        <begin position="1"/>
        <end position="14"/>
    </location>
</feature>
<feature type="region of interest" description="Disordered" evidence="5">
    <location>
        <begin position="140"/>
        <end position="203"/>
    </location>
</feature>
<name>M9ME09_PSEA3</name>
<dbReference type="GO" id="GO:0006777">
    <property type="term" value="P:Mo-molybdopterin cofactor biosynthetic process"/>
    <property type="evidence" value="ECO:0007669"/>
    <property type="project" value="UniProtKB-UniRule"/>
</dbReference>
<proteinExistence type="inferred from homology"/>
<evidence type="ECO:0000256" key="3">
    <source>
        <dbReference type="ARBA" id="ARBA00023150"/>
    </source>
</evidence>
<evidence type="ECO:0000256" key="5">
    <source>
        <dbReference type="SAM" id="MobiDB-lite"/>
    </source>
</evidence>
<dbReference type="InterPro" id="IPR005303">
    <property type="entry name" value="MOCOS_middle"/>
</dbReference>
<feature type="region of interest" description="Disordered" evidence="5">
    <location>
        <begin position="1"/>
        <end position="46"/>
    </location>
</feature>
<feature type="domain" description="MOSC" evidence="6">
    <location>
        <begin position="809"/>
        <end position="999"/>
    </location>
</feature>
<evidence type="ECO:0000256" key="4">
    <source>
        <dbReference type="HAMAP-Rule" id="MF_03050"/>
    </source>
</evidence>
<dbReference type="AlphaFoldDB" id="M9ME09"/>
<dbReference type="GO" id="GO:0008265">
    <property type="term" value="F:molybdenum cofactor sulfurtransferase activity"/>
    <property type="evidence" value="ECO:0007669"/>
    <property type="project" value="UniProtKB-UniRule"/>
</dbReference>
<feature type="region of interest" description="Disordered" evidence="5">
    <location>
        <begin position="859"/>
        <end position="883"/>
    </location>
</feature>
<feature type="active site" evidence="4">
    <location>
        <position position="587"/>
    </location>
</feature>
<evidence type="ECO:0000256" key="2">
    <source>
        <dbReference type="ARBA" id="ARBA00022898"/>
    </source>
</evidence>
<dbReference type="EMBL" id="DF196774">
    <property type="protein sequence ID" value="GAC73037.1"/>
    <property type="molecule type" value="Genomic_DNA"/>
</dbReference>
<feature type="modified residue" description="N6-(pyridoxal phosphate)lysine" evidence="4">
    <location>
        <position position="427"/>
    </location>
</feature>
<dbReference type="OrthoDB" id="10264306at2759"/>
<dbReference type="InterPro" id="IPR005302">
    <property type="entry name" value="MoCF_Sase_C"/>
</dbReference>
<organism evidence="7 8">
    <name type="scientific">Pseudozyma antarctica (strain T-34)</name>
    <name type="common">Yeast</name>
    <name type="synonym">Candida antarctica</name>
    <dbReference type="NCBI Taxonomy" id="1151754"/>
    <lineage>
        <taxon>Eukaryota</taxon>
        <taxon>Fungi</taxon>
        <taxon>Dikarya</taxon>
        <taxon>Basidiomycota</taxon>
        <taxon>Ustilaginomycotina</taxon>
        <taxon>Ustilaginomycetes</taxon>
        <taxon>Ustilaginales</taxon>
        <taxon>Ustilaginaceae</taxon>
        <taxon>Moesziomyces</taxon>
    </lineage>
</organism>
<dbReference type="SUPFAM" id="SSF141673">
    <property type="entry name" value="MOSC N-terminal domain-like"/>
    <property type="match status" value="1"/>
</dbReference>
<dbReference type="Proteomes" id="UP000011976">
    <property type="component" value="Unassembled WGS sequence"/>
</dbReference>
<evidence type="ECO:0000256" key="1">
    <source>
        <dbReference type="ARBA" id="ARBA00022679"/>
    </source>
</evidence>
<protein>
    <recommendedName>
        <fullName evidence="4">Molybdenum cofactor sulfurase</fullName>
        <shortName evidence="4">MCS</shortName>
        <shortName evidence="4">MOS</shortName>
        <shortName evidence="4">MoCo sulfurase</shortName>
        <ecNumber evidence="4">2.8.1.9</ecNumber>
    </recommendedName>
    <alternativeName>
        <fullName evidence="4">Molybdenum cofactor sulfurtransferase</fullName>
    </alternativeName>
</protein>
<dbReference type="Pfam" id="PF03476">
    <property type="entry name" value="MOSC_N"/>
    <property type="match status" value="1"/>
</dbReference>
<dbReference type="GO" id="GO:0016829">
    <property type="term" value="F:lyase activity"/>
    <property type="evidence" value="ECO:0007669"/>
    <property type="project" value="UniProtKB-UniRule"/>
</dbReference>
<dbReference type="GO" id="GO:0030151">
    <property type="term" value="F:molybdenum ion binding"/>
    <property type="evidence" value="ECO:0007669"/>
    <property type="project" value="UniProtKB-UniRule"/>
</dbReference>
<dbReference type="Pfam" id="PF03473">
    <property type="entry name" value="MOSC"/>
    <property type="match status" value="1"/>
</dbReference>
<dbReference type="HAMAP" id="MF_03050">
    <property type="entry name" value="MOCOS"/>
    <property type="match status" value="1"/>
</dbReference>
<dbReference type="PANTHER" id="PTHR14237:SF19">
    <property type="entry name" value="MITOCHONDRIAL AMIDOXIME REDUCING COMPONENT 1"/>
    <property type="match status" value="1"/>
</dbReference>
<comment type="similarity">
    <text evidence="4">Belongs to the class-V pyridoxal-phosphate-dependent aminotransferase family. MOCOS subfamily.</text>
</comment>
<dbReference type="PROSITE" id="PS51340">
    <property type="entry name" value="MOSC"/>
    <property type="match status" value="1"/>
</dbReference>
<dbReference type="SUPFAM" id="SSF53383">
    <property type="entry name" value="PLP-dependent transferases"/>
    <property type="match status" value="1"/>
</dbReference>
<dbReference type="GO" id="GO:0030170">
    <property type="term" value="F:pyridoxal phosphate binding"/>
    <property type="evidence" value="ECO:0007669"/>
    <property type="project" value="UniProtKB-UniRule"/>
</dbReference>
<dbReference type="InterPro" id="IPR000192">
    <property type="entry name" value="Aminotrans_V_dom"/>
</dbReference>
<sequence>MVSAQRSKNIQGSAKSEDVGGGDPGLDARRGAPISTTHRQGARSPHPVILALHPLLPSLSTRTITRTSSFANMSVHSTSSAPSASVSMAMGSSTVAIGAATVCIASPYLSSLLGLLTAAQRVALAVAIFLALSARSQHRSSKRFQVQPPASEDRGSHGHFEATADTDLRTEHLSRTRSSRPSTSAAKVSATPQQAAAPPKDSTVAEKVDFVRTQQCPQLVDACYLDAAAAPPFPTGLVQAVAEDVSSRLLSNPHSKSPSAIATADLITATRMRVMHELFGIRDTHDWHLVFTAGTTASLKLVAECIDWASLQSSSDPHARFSYLRQSHTSVVGIRDLAARAGVSSSTFSEEDADVVAGQAGLVALPLQCNATGRRFCDLMKRLCRTKADRSLVLLDAASYLSSSSRLDFSQPNEDERPDMVAFSFYKIFGYPTGIGGLLVKASAAPHLGGKTYFGGGTVDAILSESAWTKPRREFEARFEDGTVNVHGILAVNKALDYYAQSFGAWDARREYVAGLSDKLVSALRSLRHGNGNAVVRMYRDADGSAGGYGPIVNFNLITATGMMVPPQEVDRLASISNIHVRMGRHCNPGFVTTHLGIPASRLKQEYAEGAGCDDAGDAALDGGLASASVRASLCLLNTEEDVERLVGFVARFFLSPHPAPTLTARVQPEAGLQRRFQLASITVYPIKSCAGQELARGEAWQLTPHGLQFDREWIVMNLANGKTLSQKRFPKMALIRPRIDTLTRQLIITIAGTSSRFAVPLDDEDQYSDSQGQATQVCGAEIWPRAHTSRALRSMLSELLGVSCTLARQASGIGRHSKLPTATSKVPLIFSNESPFLLINSASVARVSEWMQAATHTGTEDLASDSGYSSASHSKTDSTAVSAQAPSFRANFMVTPRASADDEGRDAFVEDGMSRFVLGGRHVFGVLGECRRCQMVCVDQKTGEVKPQTLKTLAKWRRNARGRIIFGSHLAWLPDLAPSAAAPDEASQVWVGMDVVAS</sequence>
<dbReference type="InterPro" id="IPR028886">
    <property type="entry name" value="MoCo_sulfurase"/>
</dbReference>
<keyword evidence="2 4" id="KW-0663">Pyridoxal phosphate</keyword>
<dbReference type="Pfam" id="PF00266">
    <property type="entry name" value="Aminotran_5"/>
    <property type="match status" value="1"/>
</dbReference>
<accession>M9ME09</accession>
<keyword evidence="1 4" id="KW-0808">Transferase</keyword>
<reference evidence="8" key="1">
    <citation type="journal article" date="2013" name="Genome Announc.">
        <title>Genome sequence of the basidiomycetous yeast Pseudozyma antarctica T-34, a producer of the glycolipid biosurfactants mannosylerythritol lipids.</title>
        <authorList>
            <person name="Morita T."/>
            <person name="Koike H."/>
            <person name="Koyama Y."/>
            <person name="Hagiwara H."/>
            <person name="Ito E."/>
            <person name="Fukuoka T."/>
            <person name="Imura T."/>
            <person name="Machida M."/>
            <person name="Kitamoto D."/>
        </authorList>
    </citation>
    <scope>NUCLEOTIDE SEQUENCE [LARGE SCALE GENOMIC DNA]</scope>
    <source>
        <strain evidence="8">T-34</strain>
    </source>
</reference>
<dbReference type="STRING" id="1151754.M9ME09"/>
<comment type="catalytic activity">
    <reaction evidence="4">
        <text>Mo-molybdopterin + L-cysteine + AH2 = thio-Mo-molybdopterin + L-alanine + A + H2O</text>
        <dbReference type="Rhea" id="RHEA:42636"/>
        <dbReference type="ChEBI" id="CHEBI:13193"/>
        <dbReference type="ChEBI" id="CHEBI:15377"/>
        <dbReference type="ChEBI" id="CHEBI:17499"/>
        <dbReference type="ChEBI" id="CHEBI:35235"/>
        <dbReference type="ChEBI" id="CHEBI:57972"/>
        <dbReference type="ChEBI" id="CHEBI:71302"/>
        <dbReference type="ChEBI" id="CHEBI:82685"/>
        <dbReference type="EC" id="2.8.1.9"/>
    </reaction>
</comment>
<feature type="compositionally biased region" description="Low complexity" evidence="5">
    <location>
        <begin position="865"/>
        <end position="874"/>
    </location>
</feature>
<gene>
    <name evidence="7" type="ORF">PANT_8c00036</name>
</gene>
<evidence type="ECO:0000313" key="8">
    <source>
        <dbReference type="Proteomes" id="UP000011976"/>
    </source>
</evidence>
<evidence type="ECO:0000313" key="7">
    <source>
        <dbReference type="EMBL" id="GAC73037.1"/>
    </source>
</evidence>
<dbReference type="InterPro" id="IPR015424">
    <property type="entry name" value="PyrdxlP-dep_Trfase"/>
</dbReference>
<dbReference type="InterPro" id="IPR015421">
    <property type="entry name" value="PyrdxlP-dep_Trfase_major"/>
</dbReference>
<feature type="compositionally biased region" description="Basic and acidic residues" evidence="5">
    <location>
        <begin position="151"/>
        <end position="174"/>
    </location>
</feature>
<dbReference type="PANTHER" id="PTHR14237">
    <property type="entry name" value="MOLYBDOPTERIN COFACTOR SULFURASE MOSC"/>
    <property type="match status" value="1"/>
</dbReference>
<keyword evidence="3 4" id="KW-0501">Molybdenum cofactor biosynthesis</keyword>
<comment type="cofactor">
    <cofactor evidence="4">
        <name>pyridoxal 5'-phosphate</name>
        <dbReference type="ChEBI" id="CHEBI:597326"/>
    </cofactor>
</comment>
<evidence type="ECO:0000259" key="6">
    <source>
        <dbReference type="PROSITE" id="PS51340"/>
    </source>
</evidence>
<dbReference type="Gene3D" id="3.40.640.10">
    <property type="entry name" value="Type I PLP-dependent aspartate aminotransferase-like (Major domain)"/>
    <property type="match status" value="1"/>
</dbReference>
<dbReference type="EC" id="2.8.1.9" evidence="4"/>
<comment type="function">
    <text evidence="4">Sulfurates the molybdenum cofactor. Sulfation of molybdenum is essential for xanthine dehydrogenase (XDH) and aldehyde oxidase (ADO) enzymes in which molybdenum cofactor is liganded by 1 oxygen and 1 sulfur atom in active form.</text>
</comment>